<name>A0A553ICL4_9PEZI</name>
<protein>
    <submittedName>
        <fullName evidence="2">Uncharacterized protein</fullName>
    </submittedName>
</protein>
<organism evidence="2 3">
    <name type="scientific">Xylaria flabelliformis</name>
    <dbReference type="NCBI Taxonomy" id="2512241"/>
    <lineage>
        <taxon>Eukaryota</taxon>
        <taxon>Fungi</taxon>
        <taxon>Dikarya</taxon>
        <taxon>Ascomycota</taxon>
        <taxon>Pezizomycotina</taxon>
        <taxon>Sordariomycetes</taxon>
        <taxon>Xylariomycetidae</taxon>
        <taxon>Xylariales</taxon>
        <taxon>Xylariaceae</taxon>
        <taxon>Xylaria</taxon>
    </lineage>
</organism>
<evidence type="ECO:0000313" key="2">
    <source>
        <dbReference type="EMBL" id="TRX97948.1"/>
    </source>
</evidence>
<comment type="caution">
    <text evidence="2">The sequence shown here is derived from an EMBL/GenBank/DDBJ whole genome shotgun (WGS) entry which is preliminary data.</text>
</comment>
<keyword evidence="3" id="KW-1185">Reference proteome</keyword>
<dbReference type="Proteomes" id="UP000319160">
    <property type="component" value="Unassembled WGS sequence"/>
</dbReference>
<sequence>MSHYLSSEDQVEVLSHLDNTDETFDYDDAFTAGRPPQYNDSNHVPQTVVQDLMPSQMQGIRDHYPASCRTDSTATVLADKDAVTATAPTRDYILYHVNRNYDGDAEPLTEYAIAALNNDFHNRSYSGNVDEWVRGRSQFPPSDPMDLNILVDDTFKLANGAHGRRDLRRGTAVRRRARLPGGSCSIGQGLDMRYTKCYTLPNPLFGRRDKLFCDIPHTDDGDDGDDYHDDEDEDGPSHSGHDNDEVDDDEGGRWLSPTGDTLEGLVRSLVEKTTT</sequence>
<evidence type="ECO:0000256" key="1">
    <source>
        <dbReference type="SAM" id="MobiDB-lite"/>
    </source>
</evidence>
<evidence type="ECO:0000313" key="3">
    <source>
        <dbReference type="Proteomes" id="UP000319160"/>
    </source>
</evidence>
<dbReference type="AlphaFoldDB" id="A0A553ICL4"/>
<gene>
    <name evidence="2" type="ORF">FHL15_001158</name>
</gene>
<reference evidence="3" key="1">
    <citation type="submission" date="2019-06" db="EMBL/GenBank/DDBJ databases">
        <title>Draft genome sequence of the griseofulvin-producing fungus Xylaria cubensis strain G536.</title>
        <authorList>
            <person name="Mead M.E."/>
            <person name="Raja H.A."/>
            <person name="Steenwyk J.L."/>
            <person name="Knowles S.L."/>
            <person name="Oberlies N.H."/>
            <person name="Rokas A."/>
        </authorList>
    </citation>
    <scope>NUCLEOTIDE SEQUENCE [LARGE SCALE GENOMIC DNA]</scope>
    <source>
        <strain evidence="3">G536</strain>
    </source>
</reference>
<feature type="compositionally biased region" description="Acidic residues" evidence="1">
    <location>
        <begin position="221"/>
        <end position="234"/>
    </location>
</feature>
<dbReference type="EMBL" id="VFLP01000004">
    <property type="protein sequence ID" value="TRX97948.1"/>
    <property type="molecule type" value="Genomic_DNA"/>
</dbReference>
<dbReference type="OrthoDB" id="4629580at2759"/>
<feature type="region of interest" description="Disordered" evidence="1">
    <location>
        <begin position="221"/>
        <end position="275"/>
    </location>
</feature>
<accession>A0A553ICL4</accession>
<proteinExistence type="predicted"/>